<proteinExistence type="predicted"/>
<sequence length="58" mass="6879">MIKFLQFFRINNAKKFQIISIKIKNLAEKITSILNVVEEQITLIQRKKSVISGWKFLK</sequence>
<dbReference type="AlphaFoldDB" id="A0A9Q3USJ3"/>
<accession>A0A9Q3USJ3</accession>
<evidence type="ECO:0000313" key="2">
    <source>
        <dbReference type="Proteomes" id="UP001107960"/>
    </source>
</evidence>
<comment type="caution">
    <text evidence="1">The sequence shown here is derived from an EMBL/GenBank/DDBJ whole genome shotgun (WGS) entry which is preliminary data.</text>
</comment>
<dbReference type="Proteomes" id="UP001107960">
    <property type="component" value="Unassembled WGS sequence"/>
</dbReference>
<dbReference type="EMBL" id="JAJJML010000001">
    <property type="protein sequence ID" value="MCC9032876.1"/>
    <property type="molecule type" value="Genomic_DNA"/>
</dbReference>
<dbReference type="RefSeq" id="WP_191178528.1">
    <property type="nucleotide sequence ID" value="NZ_JACXXP010000003.1"/>
</dbReference>
<organism evidence="1 2">
    <name type="scientific">Chryseobacterium muglaense</name>
    <dbReference type="NCBI Taxonomy" id="2893752"/>
    <lineage>
        <taxon>Bacteria</taxon>
        <taxon>Pseudomonadati</taxon>
        <taxon>Bacteroidota</taxon>
        <taxon>Flavobacteriia</taxon>
        <taxon>Flavobacteriales</taxon>
        <taxon>Weeksellaceae</taxon>
        <taxon>Chryseobacterium group</taxon>
        <taxon>Chryseobacterium</taxon>
    </lineage>
</organism>
<evidence type="ECO:0000313" key="1">
    <source>
        <dbReference type="EMBL" id="MCC9032876.1"/>
    </source>
</evidence>
<reference evidence="1" key="1">
    <citation type="submission" date="2021-11" db="EMBL/GenBank/DDBJ databases">
        <title>Description of novel Chryseobacterium species.</title>
        <authorList>
            <person name="Saticioglu I.B."/>
            <person name="Ay H."/>
            <person name="Altun S."/>
            <person name="Duman M."/>
        </authorList>
    </citation>
    <scope>NUCLEOTIDE SEQUENCE</scope>
    <source>
        <strain evidence="1">C-39</strain>
    </source>
</reference>
<protein>
    <submittedName>
        <fullName evidence="1">Uncharacterized protein</fullName>
    </submittedName>
</protein>
<gene>
    <name evidence="1" type="ORF">LNP80_01225</name>
</gene>
<name>A0A9Q3USJ3_9FLAO</name>